<dbReference type="PANTHER" id="PTHR33281:SF19">
    <property type="entry name" value="VOLTAGE-DEPENDENT ANION CHANNEL-FORMING PROTEIN YNEE"/>
    <property type="match status" value="1"/>
</dbReference>
<feature type="transmembrane region" description="Helical" evidence="9">
    <location>
        <begin position="20"/>
        <end position="38"/>
    </location>
</feature>
<gene>
    <name evidence="10" type="ORF">FVR03_20680</name>
</gene>
<keyword evidence="11" id="KW-1185">Reference proteome</keyword>
<keyword evidence="4 9" id="KW-0812">Transmembrane</keyword>
<evidence type="ECO:0000313" key="11">
    <source>
        <dbReference type="Proteomes" id="UP000321926"/>
    </source>
</evidence>
<evidence type="ECO:0000256" key="3">
    <source>
        <dbReference type="ARBA" id="ARBA00022475"/>
    </source>
</evidence>
<dbReference type="GO" id="GO:0005886">
    <property type="term" value="C:plasma membrane"/>
    <property type="evidence" value="ECO:0007669"/>
    <property type="project" value="UniProtKB-SubCell"/>
</dbReference>
<organism evidence="10 11">
    <name type="scientific">Pontibacter qinzhouensis</name>
    <dbReference type="NCBI Taxonomy" id="2603253"/>
    <lineage>
        <taxon>Bacteria</taxon>
        <taxon>Pseudomonadati</taxon>
        <taxon>Bacteroidota</taxon>
        <taxon>Cytophagia</taxon>
        <taxon>Cytophagales</taxon>
        <taxon>Hymenobacteraceae</taxon>
        <taxon>Pontibacter</taxon>
    </lineage>
</organism>
<accession>A0A5C8J2J5</accession>
<keyword evidence="5 9" id="KW-1133">Transmembrane helix</keyword>
<evidence type="ECO:0000313" key="10">
    <source>
        <dbReference type="EMBL" id="TXK28598.1"/>
    </source>
</evidence>
<feature type="transmembrane region" description="Helical" evidence="9">
    <location>
        <begin position="232"/>
        <end position="250"/>
    </location>
</feature>
<keyword evidence="2" id="KW-0813">Transport</keyword>
<keyword evidence="6" id="KW-0406">Ion transport</keyword>
<comment type="subcellular location">
    <subcellularLocation>
        <location evidence="1">Cell membrane</location>
        <topology evidence="1">Multi-pass membrane protein</topology>
    </subcellularLocation>
</comment>
<evidence type="ECO:0000256" key="9">
    <source>
        <dbReference type="SAM" id="Phobius"/>
    </source>
</evidence>
<name>A0A5C8J2J5_9BACT</name>
<evidence type="ECO:0000256" key="1">
    <source>
        <dbReference type="ARBA" id="ARBA00004651"/>
    </source>
</evidence>
<keyword evidence="3" id="KW-1003">Cell membrane</keyword>
<dbReference type="OrthoDB" id="445589at2"/>
<dbReference type="Proteomes" id="UP000321926">
    <property type="component" value="Unassembled WGS sequence"/>
</dbReference>
<dbReference type="AlphaFoldDB" id="A0A5C8J2J5"/>
<evidence type="ECO:0000256" key="8">
    <source>
        <dbReference type="ARBA" id="ARBA00034708"/>
    </source>
</evidence>
<protein>
    <recommendedName>
        <fullName evidence="12">Bestrophin</fullName>
    </recommendedName>
</protein>
<dbReference type="PANTHER" id="PTHR33281">
    <property type="entry name" value="UPF0187 PROTEIN YNEE"/>
    <property type="match status" value="1"/>
</dbReference>
<dbReference type="InterPro" id="IPR044669">
    <property type="entry name" value="YneE/VCCN1/2-like"/>
</dbReference>
<proteinExistence type="inferred from homology"/>
<dbReference type="EMBL" id="VRTY01000110">
    <property type="protein sequence ID" value="TXK28598.1"/>
    <property type="molecule type" value="Genomic_DNA"/>
</dbReference>
<evidence type="ECO:0000256" key="5">
    <source>
        <dbReference type="ARBA" id="ARBA00022989"/>
    </source>
</evidence>
<dbReference type="Pfam" id="PF25539">
    <property type="entry name" value="Bestrophin_2"/>
    <property type="match status" value="1"/>
</dbReference>
<dbReference type="GO" id="GO:0005254">
    <property type="term" value="F:chloride channel activity"/>
    <property type="evidence" value="ECO:0007669"/>
    <property type="project" value="InterPro"/>
</dbReference>
<keyword evidence="7 9" id="KW-0472">Membrane</keyword>
<evidence type="ECO:0008006" key="12">
    <source>
        <dbReference type="Google" id="ProtNLM"/>
    </source>
</evidence>
<feature type="transmembrane region" description="Helical" evidence="9">
    <location>
        <begin position="44"/>
        <end position="65"/>
    </location>
</feature>
<evidence type="ECO:0000256" key="4">
    <source>
        <dbReference type="ARBA" id="ARBA00022692"/>
    </source>
</evidence>
<evidence type="ECO:0000256" key="7">
    <source>
        <dbReference type="ARBA" id="ARBA00023136"/>
    </source>
</evidence>
<comment type="similarity">
    <text evidence="8">Belongs to the anion channel-forming bestrophin (TC 1.A.46) family.</text>
</comment>
<comment type="caution">
    <text evidence="10">The sequence shown here is derived from an EMBL/GenBank/DDBJ whole genome shotgun (WGS) entry which is preliminary data.</text>
</comment>
<evidence type="ECO:0000256" key="2">
    <source>
        <dbReference type="ARBA" id="ARBA00022448"/>
    </source>
</evidence>
<feature type="transmembrane region" description="Helical" evidence="9">
    <location>
        <begin position="207"/>
        <end position="226"/>
    </location>
</feature>
<reference evidence="10 11" key="1">
    <citation type="submission" date="2019-08" db="EMBL/GenBank/DDBJ databases">
        <authorList>
            <person name="Shi S."/>
        </authorList>
    </citation>
    <scope>NUCLEOTIDE SEQUENCE [LARGE SCALE GENOMIC DNA]</scope>
    <source>
        <strain evidence="10 11">GY10130</strain>
    </source>
</reference>
<dbReference type="RefSeq" id="WP_147923677.1">
    <property type="nucleotide sequence ID" value="NZ_VRTY01000110.1"/>
</dbReference>
<evidence type="ECO:0000256" key="6">
    <source>
        <dbReference type="ARBA" id="ARBA00023065"/>
    </source>
</evidence>
<sequence>MLIDKNIPFSYIYKKIRWDVFRVLLFSVSFHLIKLFFIDSLPEVPFQLPTLLGTAISLILAFNVNQSYDRWWEARKIWGAIVNDSRSLIIQLKGFIDGERYTDAPNLLHRMANRQIAWCYCLGQSLRGLKPLTPEQEQFLPPNEVSFLESQNNKSFALLMLQMEDLRKLRQREAVNPFQEVQINSTLSRLCDSMGKAERINTTVFPITYRIFIHVFMYIFLIILSIALVETVGVFEIPILIVVASAFFMIEKTARHMQDPFRNKPTDTPVTAIARTIEINIRQILLEKEIPAPQAPEKFYLM</sequence>